<organism evidence="1">
    <name type="scientific">Arundo donax</name>
    <name type="common">Giant reed</name>
    <name type="synonym">Donax arundinaceus</name>
    <dbReference type="NCBI Taxonomy" id="35708"/>
    <lineage>
        <taxon>Eukaryota</taxon>
        <taxon>Viridiplantae</taxon>
        <taxon>Streptophyta</taxon>
        <taxon>Embryophyta</taxon>
        <taxon>Tracheophyta</taxon>
        <taxon>Spermatophyta</taxon>
        <taxon>Magnoliopsida</taxon>
        <taxon>Liliopsida</taxon>
        <taxon>Poales</taxon>
        <taxon>Poaceae</taxon>
        <taxon>PACMAD clade</taxon>
        <taxon>Arundinoideae</taxon>
        <taxon>Arundineae</taxon>
        <taxon>Arundo</taxon>
    </lineage>
</organism>
<proteinExistence type="predicted"/>
<protein>
    <submittedName>
        <fullName evidence="1">Uncharacterized protein</fullName>
    </submittedName>
</protein>
<dbReference type="EMBL" id="GBRH01241225">
    <property type="protein sequence ID" value="JAD56670.1"/>
    <property type="molecule type" value="Transcribed_RNA"/>
</dbReference>
<name>A0A0A9B689_ARUDO</name>
<evidence type="ECO:0000313" key="1">
    <source>
        <dbReference type="EMBL" id="JAD56670.1"/>
    </source>
</evidence>
<sequence length="34" mass="3683">MDQPTKQCGLAEKGNYLSTTSSYQVITGKCISTE</sequence>
<reference evidence="1" key="1">
    <citation type="submission" date="2014-09" db="EMBL/GenBank/DDBJ databases">
        <authorList>
            <person name="Magalhaes I.L.F."/>
            <person name="Oliveira U."/>
            <person name="Santos F.R."/>
            <person name="Vidigal T.H.D.A."/>
            <person name="Brescovit A.D."/>
            <person name="Santos A.J."/>
        </authorList>
    </citation>
    <scope>NUCLEOTIDE SEQUENCE</scope>
    <source>
        <tissue evidence="1">Shoot tissue taken approximately 20 cm above the soil surface</tissue>
    </source>
</reference>
<accession>A0A0A9B689</accession>
<reference evidence="1" key="2">
    <citation type="journal article" date="2015" name="Data Brief">
        <title>Shoot transcriptome of the giant reed, Arundo donax.</title>
        <authorList>
            <person name="Barrero R.A."/>
            <person name="Guerrero F.D."/>
            <person name="Moolhuijzen P."/>
            <person name="Goolsby J.A."/>
            <person name="Tidwell J."/>
            <person name="Bellgard S.E."/>
            <person name="Bellgard M.I."/>
        </authorList>
    </citation>
    <scope>NUCLEOTIDE SEQUENCE</scope>
    <source>
        <tissue evidence="1">Shoot tissue taken approximately 20 cm above the soil surface</tissue>
    </source>
</reference>
<dbReference type="AlphaFoldDB" id="A0A0A9B689"/>